<evidence type="ECO:0000313" key="1">
    <source>
        <dbReference type="EMBL" id="KFE50103.1"/>
    </source>
</evidence>
<evidence type="ECO:0000313" key="2">
    <source>
        <dbReference type="Proteomes" id="UP000028631"/>
    </source>
</evidence>
<dbReference type="EMBL" id="JPQU01000109">
    <property type="protein sequence ID" value="KFE50103.1"/>
    <property type="molecule type" value="Genomic_DNA"/>
</dbReference>
<name>A0A085V3U0_PSESX</name>
<dbReference type="OrthoDB" id="9918937at2"/>
<reference evidence="1 2" key="1">
    <citation type="submission" date="2014-07" db="EMBL/GenBank/DDBJ databases">
        <title>Draft Genome Sequences of Environmental Pseudomonas syringae strains.</title>
        <authorList>
            <person name="Baltrus D.A."/>
            <person name="Berge O."/>
            <person name="Morris C."/>
        </authorList>
    </citation>
    <scope>NUCLEOTIDE SEQUENCE [LARGE SCALE GENOMIC DNA]</scope>
    <source>
        <strain evidence="1 2">GAW0119</strain>
    </source>
</reference>
<gene>
    <name evidence="1" type="ORF">IV01_25815</name>
</gene>
<keyword evidence="2" id="KW-1185">Reference proteome</keyword>
<accession>A0A085V3U0</accession>
<dbReference type="PATRIC" id="fig|317.175.peg.5382"/>
<proteinExistence type="predicted"/>
<organism evidence="1 2">
    <name type="scientific">Pseudomonas syringae</name>
    <dbReference type="NCBI Taxonomy" id="317"/>
    <lineage>
        <taxon>Bacteria</taxon>
        <taxon>Pseudomonadati</taxon>
        <taxon>Pseudomonadota</taxon>
        <taxon>Gammaproteobacteria</taxon>
        <taxon>Pseudomonadales</taxon>
        <taxon>Pseudomonadaceae</taxon>
        <taxon>Pseudomonas</taxon>
    </lineage>
</organism>
<comment type="caution">
    <text evidence="1">The sequence shown here is derived from an EMBL/GenBank/DDBJ whole genome shotgun (WGS) entry which is preliminary data.</text>
</comment>
<sequence length="62" mass="7354">MTTTLIVQQNRQTHLHHLRESLDRLYAASPKWIGQDRERGEKTIRNLERQVEGLKSQLFRVA</sequence>
<dbReference type="AlphaFoldDB" id="A0A085V3U0"/>
<dbReference type="RefSeq" id="WP_032631940.1">
    <property type="nucleotide sequence ID" value="NZ_JPQU01000109.1"/>
</dbReference>
<dbReference type="Proteomes" id="UP000028631">
    <property type="component" value="Unassembled WGS sequence"/>
</dbReference>
<protein>
    <submittedName>
        <fullName evidence="1">Uncharacterized protein</fullName>
    </submittedName>
</protein>